<dbReference type="Proteomes" id="UP000593626">
    <property type="component" value="Chromosome"/>
</dbReference>
<dbReference type="Pfam" id="PF08810">
    <property type="entry name" value="KapB"/>
    <property type="match status" value="1"/>
</dbReference>
<dbReference type="SMART" id="SM01298">
    <property type="entry name" value="KapB"/>
    <property type="match status" value="1"/>
</dbReference>
<dbReference type="AlphaFoldDB" id="A0A7S8CCA4"/>
<organism evidence="1 2">
    <name type="scientific">Mangrovibacillus cuniculi</name>
    <dbReference type="NCBI Taxonomy" id="2593652"/>
    <lineage>
        <taxon>Bacteria</taxon>
        <taxon>Bacillati</taxon>
        <taxon>Bacillota</taxon>
        <taxon>Bacilli</taxon>
        <taxon>Bacillales</taxon>
        <taxon>Bacillaceae</taxon>
        <taxon>Mangrovibacillus</taxon>
    </lineage>
</organism>
<dbReference type="GO" id="GO:0016301">
    <property type="term" value="F:kinase activity"/>
    <property type="evidence" value="ECO:0007669"/>
    <property type="project" value="UniProtKB-KW"/>
</dbReference>
<dbReference type="InterPro" id="IPR038080">
    <property type="entry name" value="KapB_sf"/>
</dbReference>
<protein>
    <submittedName>
        <fullName evidence="1">Kinase</fullName>
    </submittedName>
</protein>
<proteinExistence type="predicted"/>
<reference evidence="1 2" key="1">
    <citation type="submission" date="2019-07" db="EMBL/GenBank/DDBJ databases">
        <title>Genome sequence of 2 isolates from Red Sea Mangroves.</title>
        <authorList>
            <person name="Sefrji F."/>
            <person name="Michoud G."/>
            <person name="Merlino G."/>
            <person name="Daffonchio D."/>
        </authorList>
    </citation>
    <scope>NUCLEOTIDE SEQUENCE [LARGE SCALE GENOMIC DNA]</scope>
    <source>
        <strain evidence="1 2">R1DC41</strain>
    </source>
</reference>
<dbReference type="RefSeq" id="WP_239672011.1">
    <property type="nucleotide sequence ID" value="NZ_CP049742.1"/>
</dbReference>
<keyword evidence="2" id="KW-1185">Reference proteome</keyword>
<evidence type="ECO:0000313" key="2">
    <source>
        <dbReference type="Proteomes" id="UP000593626"/>
    </source>
</evidence>
<keyword evidence="1" id="KW-0808">Transferase</keyword>
<dbReference type="KEGG" id="mcui:G8O30_10455"/>
<dbReference type="EMBL" id="CP049742">
    <property type="protein sequence ID" value="QPC47340.1"/>
    <property type="molecule type" value="Genomic_DNA"/>
</dbReference>
<dbReference type="Gene3D" id="2.30.30.430">
    <property type="entry name" value="Kinase associated protein B domain"/>
    <property type="match status" value="1"/>
</dbReference>
<keyword evidence="1" id="KW-0418">Kinase</keyword>
<sequence>MSTYVKAFYKTGAYVGKIHSEDHRGTVVEILSVIKHPKQGDLHNPNSIDVPLFHERKALANHEKAIIPTSMIKPHNAGFLEYKDSLIKAVTEYEESLLESSTAFSDACYNALQEVKKEYQLMYRISFP</sequence>
<accession>A0A7S8CCA4</accession>
<evidence type="ECO:0000313" key="1">
    <source>
        <dbReference type="EMBL" id="QPC47340.1"/>
    </source>
</evidence>
<dbReference type="InterPro" id="IPR014916">
    <property type="entry name" value="KapB"/>
</dbReference>
<name>A0A7S8CCA4_9BACI</name>
<dbReference type="SUPFAM" id="SSF141251">
    <property type="entry name" value="Kinase-associated protein B-like"/>
    <property type="match status" value="1"/>
</dbReference>
<gene>
    <name evidence="1" type="ORF">G8O30_10455</name>
</gene>